<dbReference type="RefSeq" id="WP_138563469.1">
    <property type="nucleotide sequence ID" value="NZ_CP040602.1"/>
</dbReference>
<accession>A0A4P9K341</accession>
<dbReference type="KEGG" id="thig:FE785_00820"/>
<keyword evidence="13" id="KW-1185">Reference proteome</keyword>
<evidence type="ECO:0000256" key="1">
    <source>
        <dbReference type="ARBA" id="ARBA00004167"/>
    </source>
</evidence>
<evidence type="ECO:0000256" key="3">
    <source>
        <dbReference type="ARBA" id="ARBA00022475"/>
    </source>
</evidence>
<name>A0A4P9K341_9GAMM</name>
<evidence type="ECO:0000256" key="7">
    <source>
        <dbReference type="ARBA" id="ARBA00023010"/>
    </source>
</evidence>
<dbReference type="Proteomes" id="UP000304864">
    <property type="component" value="Chromosome"/>
</dbReference>
<protein>
    <recommendedName>
        <fullName evidence="9">Sec-independent protein translocase protein TatB</fullName>
    </recommendedName>
</protein>
<dbReference type="PANTHER" id="PTHR33162">
    <property type="entry name" value="SEC-INDEPENDENT PROTEIN TRANSLOCASE PROTEIN TATA, CHLOROPLASTIC"/>
    <property type="match status" value="1"/>
</dbReference>
<dbReference type="InterPro" id="IPR018448">
    <property type="entry name" value="TatB"/>
</dbReference>
<dbReference type="HAMAP" id="MF_00237">
    <property type="entry name" value="TatB"/>
    <property type="match status" value="1"/>
</dbReference>
<evidence type="ECO:0000256" key="6">
    <source>
        <dbReference type="ARBA" id="ARBA00022989"/>
    </source>
</evidence>
<dbReference type="GO" id="GO:0008320">
    <property type="term" value="F:protein transmembrane transporter activity"/>
    <property type="evidence" value="ECO:0007669"/>
    <property type="project" value="UniProtKB-UniRule"/>
</dbReference>
<reference evidence="12 13" key="1">
    <citation type="submission" date="2019-05" db="EMBL/GenBank/DDBJ databases">
        <title>Thiomicrorhabdus sediminis sp. nov, a novel sulfur-oxidizing bacterium isolated from coastal sediment.</title>
        <authorList>
            <person name="Liu X."/>
        </authorList>
    </citation>
    <scope>NUCLEOTIDE SEQUENCE [LARGE SCALE GENOMIC DNA]</scope>
    <source>
        <strain evidence="12 13">G1</strain>
    </source>
</reference>
<dbReference type="PRINTS" id="PR01506">
    <property type="entry name" value="TATBPROTEIN"/>
</dbReference>
<evidence type="ECO:0000256" key="4">
    <source>
        <dbReference type="ARBA" id="ARBA00022692"/>
    </source>
</evidence>
<dbReference type="InterPro" id="IPR003369">
    <property type="entry name" value="TatA/B/E"/>
</dbReference>
<feature type="transmembrane region" description="Helical" evidence="11">
    <location>
        <begin position="6"/>
        <end position="22"/>
    </location>
</feature>
<dbReference type="Pfam" id="PF02416">
    <property type="entry name" value="TatA_B_E"/>
    <property type="match status" value="1"/>
</dbReference>
<feature type="compositionally biased region" description="Polar residues" evidence="10">
    <location>
        <begin position="157"/>
        <end position="169"/>
    </location>
</feature>
<keyword evidence="5 9" id="KW-0653">Protein transport</keyword>
<feature type="compositionally biased region" description="Basic and acidic residues" evidence="10">
    <location>
        <begin position="146"/>
        <end position="156"/>
    </location>
</feature>
<organism evidence="12 13">
    <name type="scientific">Thiomicrorhabdus sediminis</name>
    <dbReference type="NCBI Taxonomy" id="2580412"/>
    <lineage>
        <taxon>Bacteria</taxon>
        <taxon>Pseudomonadati</taxon>
        <taxon>Pseudomonadota</taxon>
        <taxon>Gammaproteobacteria</taxon>
        <taxon>Thiotrichales</taxon>
        <taxon>Piscirickettsiaceae</taxon>
        <taxon>Thiomicrorhabdus</taxon>
    </lineage>
</organism>
<keyword evidence="7 9" id="KW-0811">Translocation</keyword>
<keyword evidence="8 9" id="KW-0472">Membrane</keyword>
<keyword evidence="3 9" id="KW-1003">Cell membrane</keyword>
<dbReference type="NCBIfam" id="TIGR01410">
    <property type="entry name" value="tatB"/>
    <property type="match status" value="1"/>
</dbReference>
<dbReference type="OrthoDB" id="9816005at2"/>
<evidence type="ECO:0000256" key="5">
    <source>
        <dbReference type="ARBA" id="ARBA00022927"/>
    </source>
</evidence>
<dbReference type="Gene3D" id="1.20.5.3310">
    <property type="match status" value="1"/>
</dbReference>
<dbReference type="GO" id="GO:0043953">
    <property type="term" value="P:protein transport by the Tat complex"/>
    <property type="evidence" value="ECO:0007669"/>
    <property type="project" value="UniProtKB-UniRule"/>
</dbReference>
<dbReference type="GO" id="GO:0033281">
    <property type="term" value="C:TAT protein transport complex"/>
    <property type="evidence" value="ECO:0007669"/>
    <property type="project" value="UniProtKB-UniRule"/>
</dbReference>
<keyword evidence="4 9" id="KW-0812">Transmembrane</keyword>
<sequence>MFDIGFLEILLILIITLLVIGPERMPEVARKIGQFTGKMRRFVNSMKEDSQVQETLREIHDSVNFEDEKKQIDSLGAELQSDLNTGFSASNAGEELDMDQFQRPFGGDVNQAGSQFNRAPTQPNLPKADSDSNKASARPVAAPANADKDAKPEMTENKTAPSESQSGTEPSDKASADNKS</sequence>
<keyword evidence="6 9" id="KW-1133">Transmembrane helix</keyword>
<feature type="region of interest" description="Disordered" evidence="10">
    <location>
        <begin position="84"/>
        <end position="180"/>
    </location>
</feature>
<feature type="compositionally biased region" description="Basic and acidic residues" evidence="10">
    <location>
        <begin position="170"/>
        <end position="180"/>
    </location>
</feature>
<feature type="compositionally biased region" description="Polar residues" evidence="10">
    <location>
        <begin position="111"/>
        <end position="124"/>
    </location>
</feature>
<evidence type="ECO:0000256" key="2">
    <source>
        <dbReference type="ARBA" id="ARBA00022448"/>
    </source>
</evidence>
<feature type="compositionally biased region" description="Low complexity" evidence="10">
    <location>
        <begin position="135"/>
        <end position="145"/>
    </location>
</feature>
<comment type="subcellular location">
    <subcellularLocation>
        <location evidence="9">Cell membrane</location>
        <topology evidence="9">Single-pass membrane protein</topology>
    </subcellularLocation>
    <subcellularLocation>
        <location evidence="1">Membrane</location>
        <topology evidence="1">Single-pass membrane protein</topology>
    </subcellularLocation>
</comment>
<comment type="function">
    <text evidence="9">Part of the twin-arginine translocation (Tat) system that transports large folded proteins containing a characteristic twin-arginine motif in their signal peptide across membranes. Together with TatC, TatB is part of a receptor directly interacting with Tat signal peptides. TatB may form an oligomeric binding site that transiently accommodates folded Tat precursor proteins before their translocation.</text>
</comment>
<evidence type="ECO:0000313" key="13">
    <source>
        <dbReference type="Proteomes" id="UP000304864"/>
    </source>
</evidence>
<evidence type="ECO:0000256" key="10">
    <source>
        <dbReference type="SAM" id="MobiDB-lite"/>
    </source>
</evidence>
<dbReference type="PANTHER" id="PTHR33162:SF1">
    <property type="entry name" value="SEC-INDEPENDENT PROTEIN TRANSLOCASE PROTEIN TATA, CHLOROPLASTIC"/>
    <property type="match status" value="1"/>
</dbReference>
<evidence type="ECO:0000256" key="8">
    <source>
        <dbReference type="ARBA" id="ARBA00023136"/>
    </source>
</evidence>
<keyword evidence="2 9" id="KW-0813">Transport</keyword>
<gene>
    <name evidence="9 12" type="primary">tatB</name>
    <name evidence="12" type="ORF">FE785_00820</name>
</gene>
<dbReference type="AlphaFoldDB" id="A0A4P9K341"/>
<evidence type="ECO:0000256" key="9">
    <source>
        <dbReference type="HAMAP-Rule" id="MF_00237"/>
    </source>
</evidence>
<proteinExistence type="inferred from homology"/>
<evidence type="ECO:0000313" key="12">
    <source>
        <dbReference type="EMBL" id="QCU89272.1"/>
    </source>
</evidence>
<dbReference type="EMBL" id="CP040602">
    <property type="protein sequence ID" value="QCU89272.1"/>
    <property type="molecule type" value="Genomic_DNA"/>
</dbReference>
<comment type="subunit">
    <text evidence="9">The Tat system comprises two distinct complexes: a TatABC complex, containing multiple copies of TatA, TatB and TatC subunits, and a separate TatA complex, containing only TatA subunits. Substrates initially bind to the TatABC complex, which probably triggers association of the separate TatA complex to form the active translocon.</text>
</comment>
<comment type="similarity">
    <text evidence="9">Belongs to the TatB family.</text>
</comment>
<evidence type="ECO:0000256" key="11">
    <source>
        <dbReference type="SAM" id="Phobius"/>
    </source>
</evidence>